<keyword evidence="10 12" id="KW-0496">Mitochondrion</keyword>
<keyword evidence="5 12" id="KW-0138">CF(0)</keyword>
<dbReference type="AlphaFoldDB" id="B6RMT0"/>
<keyword evidence="11 13" id="KW-0472">Membrane</keyword>
<evidence type="ECO:0000256" key="2">
    <source>
        <dbReference type="ARBA" id="ARBA00008892"/>
    </source>
</evidence>
<keyword evidence="4 12" id="KW-0813">Transport</keyword>
<evidence type="ECO:0000313" key="14">
    <source>
        <dbReference type="EMBL" id="ACA80346.1"/>
    </source>
</evidence>
<comment type="subcellular location">
    <subcellularLocation>
        <location evidence="1 12">Mitochondrion membrane</location>
        <topology evidence="1 12">Single-pass membrane protein</topology>
    </subcellularLocation>
</comment>
<evidence type="ECO:0000256" key="4">
    <source>
        <dbReference type="ARBA" id="ARBA00022448"/>
    </source>
</evidence>
<keyword evidence="9 12" id="KW-0406">Ion transport</keyword>
<evidence type="ECO:0000256" key="13">
    <source>
        <dbReference type="SAM" id="Phobius"/>
    </source>
</evidence>
<reference evidence="14" key="1">
    <citation type="submission" date="2007-10" db="EMBL/GenBank/DDBJ databases">
        <title>Molecular Phylogenetic Analysis of Locusta migratoria in China Using Mitochondrial DNA Sequences.</title>
        <authorList>
            <person name="Li M."/>
            <person name="Zhang L."/>
        </authorList>
    </citation>
    <scope>NUCLEOTIDE SEQUENCE</scope>
</reference>
<dbReference type="GO" id="GO:0045259">
    <property type="term" value="C:proton-transporting ATP synthase complex"/>
    <property type="evidence" value="ECO:0007669"/>
    <property type="project" value="UniProtKB-KW"/>
</dbReference>
<evidence type="ECO:0000256" key="8">
    <source>
        <dbReference type="ARBA" id="ARBA00022989"/>
    </source>
</evidence>
<evidence type="ECO:0000256" key="1">
    <source>
        <dbReference type="ARBA" id="ARBA00004304"/>
    </source>
</evidence>
<dbReference type="GO" id="GO:0015078">
    <property type="term" value="F:proton transmembrane transporter activity"/>
    <property type="evidence" value="ECO:0007669"/>
    <property type="project" value="InterPro"/>
</dbReference>
<dbReference type="GO" id="GO:0031966">
    <property type="term" value="C:mitochondrial membrane"/>
    <property type="evidence" value="ECO:0007669"/>
    <property type="project" value="UniProtKB-SubCell"/>
</dbReference>
<organism evidence="14">
    <name type="scientific">Locusta migratoria</name>
    <name type="common">Migratory locust</name>
    <dbReference type="NCBI Taxonomy" id="7004"/>
    <lineage>
        <taxon>Eukaryota</taxon>
        <taxon>Metazoa</taxon>
        <taxon>Ecdysozoa</taxon>
        <taxon>Arthropoda</taxon>
        <taxon>Hexapoda</taxon>
        <taxon>Insecta</taxon>
        <taxon>Pterygota</taxon>
        <taxon>Neoptera</taxon>
        <taxon>Polyneoptera</taxon>
        <taxon>Orthoptera</taxon>
        <taxon>Caelifera</taxon>
        <taxon>Acrididea</taxon>
        <taxon>Acridomorpha</taxon>
        <taxon>Acridoidea</taxon>
        <taxon>Acrididae</taxon>
        <taxon>Oedipodinae</taxon>
        <taxon>Locusta</taxon>
    </lineage>
</organism>
<evidence type="ECO:0000256" key="6">
    <source>
        <dbReference type="ARBA" id="ARBA00022692"/>
    </source>
</evidence>
<sequence>MMNLIPQMSPMMWFSLFIMFSMTMMLFNQLNFFSYKPNKIMSSNNKFKKKTLIEYDNKSIFNIRPIN</sequence>
<proteinExistence type="inferred from homology"/>
<evidence type="ECO:0000256" key="10">
    <source>
        <dbReference type="ARBA" id="ARBA00023128"/>
    </source>
</evidence>
<accession>B6RMT0</accession>
<comment type="subunit">
    <text evidence="3">F-type ATPases have 2 components, CF(1) - the catalytic core - and CF(0) - the membrane proton channel.</text>
</comment>
<dbReference type="InterPro" id="IPR001421">
    <property type="entry name" value="ATP8_metazoa"/>
</dbReference>
<feature type="transmembrane region" description="Helical" evidence="13">
    <location>
        <begin position="12"/>
        <end position="33"/>
    </location>
</feature>
<comment type="similarity">
    <text evidence="2 12">Belongs to the ATPase protein 8 family.</text>
</comment>
<dbReference type="Pfam" id="PF00895">
    <property type="entry name" value="ATP-synt_8"/>
    <property type="match status" value="1"/>
</dbReference>
<evidence type="ECO:0000256" key="12">
    <source>
        <dbReference type="RuleBase" id="RU003661"/>
    </source>
</evidence>
<dbReference type="EMBL" id="EU252072">
    <property type="protein sequence ID" value="ACA80346.1"/>
    <property type="molecule type" value="Genomic_DNA"/>
</dbReference>
<keyword evidence="7 12" id="KW-0375">Hydrogen ion transport</keyword>
<evidence type="ECO:0000256" key="11">
    <source>
        <dbReference type="ARBA" id="ARBA00023136"/>
    </source>
</evidence>
<evidence type="ECO:0000256" key="9">
    <source>
        <dbReference type="ARBA" id="ARBA00023065"/>
    </source>
</evidence>
<dbReference type="GO" id="GO:0015986">
    <property type="term" value="P:proton motive force-driven ATP synthesis"/>
    <property type="evidence" value="ECO:0007669"/>
    <property type="project" value="InterPro"/>
</dbReference>
<geneLocation type="mitochondrion" evidence="14"/>
<evidence type="ECO:0000256" key="3">
    <source>
        <dbReference type="ARBA" id="ARBA00011291"/>
    </source>
</evidence>
<evidence type="ECO:0000256" key="5">
    <source>
        <dbReference type="ARBA" id="ARBA00022547"/>
    </source>
</evidence>
<protein>
    <recommendedName>
        <fullName evidence="12">ATP synthase complex subunit 8</fullName>
    </recommendedName>
</protein>
<keyword evidence="6 12" id="KW-0812">Transmembrane</keyword>
<evidence type="ECO:0000256" key="7">
    <source>
        <dbReference type="ARBA" id="ARBA00022781"/>
    </source>
</evidence>
<name>B6RMT0_LOCMI</name>
<keyword evidence="8 13" id="KW-1133">Transmembrane helix</keyword>